<dbReference type="RefSeq" id="WP_040739811.1">
    <property type="nucleotide sequence ID" value="NZ_QJKF01000004.1"/>
</dbReference>
<gene>
    <name evidence="1" type="ORF">DFR70_104454</name>
</gene>
<dbReference type="AlphaFoldDB" id="A0A318K3E6"/>
<dbReference type="Proteomes" id="UP000247569">
    <property type="component" value="Unassembled WGS sequence"/>
</dbReference>
<comment type="caution">
    <text evidence="1">The sequence shown here is derived from an EMBL/GenBank/DDBJ whole genome shotgun (WGS) entry which is preliminary data.</text>
</comment>
<accession>A0A318K3E6</accession>
<dbReference type="OrthoDB" id="4556817at2"/>
<evidence type="ECO:0000313" key="1">
    <source>
        <dbReference type="EMBL" id="PXX65390.1"/>
    </source>
</evidence>
<proteinExistence type="predicted"/>
<keyword evidence="2" id="KW-1185">Reference proteome</keyword>
<protein>
    <submittedName>
        <fullName evidence="1">Uncharacterized protein</fullName>
    </submittedName>
</protein>
<reference evidence="1 2" key="1">
    <citation type="submission" date="2018-05" db="EMBL/GenBank/DDBJ databases">
        <title>Genomic Encyclopedia of Type Strains, Phase IV (KMG-IV): sequencing the most valuable type-strain genomes for metagenomic binning, comparative biology and taxonomic classification.</title>
        <authorList>
            <person name="Goeker M."/>
        </authorList>
    </citation>
    <scope>NUCLEOTIDE SEQUENCE [LARGE SCALE GENOMIC DNA]</scope>
    <source>
        <strain evidence="1 2">DSM 44704</strain>
    </source>
</reference>
<organism evidence="1 2">
    <name type="scientific">Nocardia tenerifensis</name>
    <dbReference type="NCBI Taxonomy" id="228006"/>
    <lineage>
        <taxon>Bacteria</taxon>
        <taxon>Bacillati</taxon>
        <taxon>Actinomycetota</taxon>
        <taxon>Actinomycetes</taxon>
        <taxon>Mycobacteriales</taxon>
        <taxon>Nocardiaceae</taxon>
        <taxon>Nocardia</taxon>
    </lineage>
</organism>
<sequence>MIYSTTLPAQAAGGADLIAVAGVYSQEFYSGDTVTDVEIVAPAGYSTVVGAATNNVTISVRQFRAGAVVSTFASLTTTTGVSLSAEGPVSVPITAQPILLPGDVIDVRLHQNGNGQALGAGLFVAVYVS</sequence>
<dbReference type="EMBL" id="QJKF01000004">
    <property type="protein sequence ID" value="PXX65390.1"/>
    <property type="molecule type" value="Genomic_DNA"/>
</dbReference>
<name>A0A318K3E6_9NOCA</name>
<evidence type="ECO:0000313" key="2">
    <source>
        <dbReference type="Proteomes" id="UP000247569"/>
    </source>
</evidence>